<gene>
    <name evidence="4" type="ORF">FBZ87_1169</name>
    <name evidence="3" type="ORF">FBZ89_11079</name>
</gene>
<dbReference type="Pfam" id="PF20109">
    <property type="entry name" value="Trans_reg_dom"/>
    <property type="match status" value="1"/>
</dbReference>
<reference evidence="5 6" key="1">
    <citation type="submission" date="2019-06" db="EMBL/GenBank/DDBJ databases">
        <title>Genomic Encyclopedia of Type Strains, Phase IV (KMG-V): Genome sequencing to study the core and pangenomes of soil and plant-associated prokaryotes.</title>
        <authorList>
            <person name="Whitman W."/>
        </authorList>
    </citation>
    <scope>NUCLEOTIDE SEQUENCE [LARGE SCALE GENOMIC DNA]</scope>
    <source>
        <strain evidence="3 5">BR 11880</strain>
        <strain evidence="4 6">BR 12005</strain>
    </source>
</reference>
<dbReference type="Proteomes" id="UP000320516">
    <property type="component" value="Unassembled WGS sequence"/>
</dbReference>
<dbReference type="EMBL" id="VITV01000016">
    <property type="protein sequence ID" value="TWB66045.1"/>
    <property type="molecule type" value="Genomic_DNA"/>
</dbReference>
<sequence>MQDETPTASFHVAPDWRNGASYRALLTLDRVGWAWEWLKRNGEFRTQLGGLSPHFRREGQVLTAVGDLSSLKAWGVLFRRFVRQGTGVLGPFCAPCHCSARCGAGGPLRRDGRLVRLAAGQQPRVDSAPPRRRRTSAAERRAAPASGRRHFRHPAGRASPPNLHLARNARYRLQSSSSAAAVHVPAIGAVTTLPVCPGAFGYPMGRQVTRVRRRVGWCHPARNCNCAGRRKADSDRMVRKVGLSSSPCSAIGSGWSPVVPRWVSRLAVLSSGLRVLGAKRRVLIRSALMPGRAAPNGSIALTPDEETEQ</sequence>
<evidence type="ECO:0000313" key="6">
    <source>
        <dbReference type="Proteomes" id="UP000320516"/>
    </source>
</evidence>
<protein>
    <recommendedName>
        <fullName evidence="2">Transcriptional regulator-like domain-containing protein</fullName>
    </recommendedName>
</protein>
<name>A0A560FA21_9PROT</name>
<accession>A0A560FA21</accession>
<evidence type="ECO:0000313" key="3">
    <source>
        <dbReference type="EMBL" id="TWB18434.1"/>
    </source>
</evidence>
<dbReference type="AlphaFoldDB" id="A0A560FA21"/>
<comment type="caution">
    <text evidence="3">The sequence shown here is derived from an EMBL/GenBank/DDBJ whole genome shotgun (WGS) entry which is preliminary data.</text>
</comment>
<dbReference type="Proteomes" id="UP000319859">
    <property type="component" value="Unassembled WGS sequence"/>
</dbReference>
<proteinExistence type="predicted"/>
<dbReference type="EMBL" id="VITN01000010">
    <property type="protein sequence ID" value="TWB18434.1"/>
    <property type="molecule type" value="Genomic_DNA"/>
</dbReference>
<evidence type="ECO:0000313" key="4">
    <source>
        <dbReference type="EMBL" id="TWB66045.1"/>
    </source>
</evidence>
<feature type="domain" description="Transcriptional regulator-like" evidence="2">
    <location>
        <begin position="15"/>
        <end position="79"/>
    </location>
</feature>
<evidence type="ECO:0000313" key="5">
    <source>
        <dbReference type="Proteomes" id="UP000319859"/>
    </source>
</evidence>
<dbReference type="InterPro" id="IPR045465">
    <property type="entry name" value="Trans_reg_dom"/>
</dbReference>
<feature type="region of interest" description="Disordered" evidence="1">
    <location>
        <begin position="119"/>
        <end position="162"/>
    </location>
</feature>
<evidence type="ECO:0000256" key="1">
    <source>
        <dbReference type="SAM" id="MobiDB-lite"/>
    </source>
</evidence>
<evidence type="ECO:0000259" key="2">
    <source>
        <dbReference type="Pfam" id="PF20109"/>
    </source>
</evidence>
<organism evidence="3 5">
    <name type="scientific">Nitrospirillum amazonense</name>
    <dbReference type="NCBI Taxonomy" id="28077"/>
    <lineage>
        <taxon>Bacteria</taxon>
        <taxon>Pseudomonadati</taxon>
        <taxon>Pseudomonadota</taxon>
        <taxon>Alphaproteobacteria</taxon>
        <taxon>Rhodospirillales</taxon>
        <taxon>Azospirillaceae</taxon>
        <taxon>Nitrospirillum</taxon>
    </lineage>
</organism>